<organism evidence="2 3">
    <name type="scientific">Sedimenticola thiotaurini</name>
    <dbReference type="NCBI Taxonomy" id="1543721"/>
    <lineage>
        <taxon>Bacteria</taxon>
        <taxon>Pseudomonadati</taxon>
        <taxon>Pseudomonadota</taxon>
        <taxon>Gammaproteobacteria</taxon>
        <taxon>Chromatiales</taxon>
        <taxon>Sedimenticolaceae</taxon>
        <taxon>Sedimenticola</taxon>
    </lineage>
</organism>
<dbReference type="PANTHER" id="PTHR30087">
    <property type="entry name" value="INNER MEMBRANE PROTEIN"/>
    <property type="match status" value="1"/>
</dbReference>
<proteinExistence type="predicted"/>
<reference evidence="2 3" key="1">
    <citation type="submission" date="2019-07" db="EMBL/GenBank/DDBJ databases">
        <title>The pathways for chlorine oxyanion respiration interact through the shared metabolite chlorate.</title>
        <authorList>
            <person name="Barnum T.P."/>
            <person name="Cheng Y."/>
            <person name="Hill K.A."/>
            <person name="Lucas L.N."/>
            <person name="Carlson H.K."/>
            <person name="Coates J.D."/>
        </authorList>
    </citation>
    <scope>NUCLEOTIDE SEQUENCE [LARGE SCALE GENOMIC DNA]</scope>
    <source>
        <strain evidence="2">BK-3</strain>
    </source>
</reference>
<dbReference type="PANTHER" id="PTHR30087:SF0">
    <property type="entry name" value="INNER MEMBRANE PROTEIN"/>
    <property type="match status" value="1"/>
</dbReference>
<evidence type="ECO:0000313" key="2">
    <source>
        <dbReference type="EMBL" id="TVT57808.1"/>
    </source>
</evidence>
<dbReference type="AlphaFoldDB" id="A0A558D9V3"/>
<protein>
    <submittedName>
        <fullName evidence="2">DUF1722 domain-containing protein</fullName>
    </submittedName>
</protein>
<accession>A0A558D9V3</accession>
<dbReference type="EMBL" id="VMRY01000011">
    <property type="protein sequence ID" value="TVT57808.1"/>
    <property type="molecule type" value="Genomic_DNA"/>
</dbReference>
<evidence type="ECO:0000313" key="3">
    <source>
        <dbReference type="Proteomes" id="UP000317355"/>
    </source>
</evidence>
<sequence>MSSKKPFEKITVGISSCLLGENVRYDGGHKRDRFITDTLSNYMVFKPICPEMGSGMPTPRPPIRLVGNPEQPAVVGVDDPTMDVTHQVKSYSRRQVKQLGDISGYILKKDSPSCGMTRVKVYPVKGGAAERKGIGIFARALMNQHPHLPVEEEGRLNDPVLRENFVNRVFVYRHWQELVSEGLTPAALIEFHARHKYLVMAHSQAAYKRMGQLLSHVPRQLVKPVSESYIEELMAALKRPVSRKGHTNVLQHIMGYLKRNIDGEDKDELVTSIERYRQGEIPLVVPITLLNHYFRRHPDPYIKKQVYLQPHPEKLGLRNDL</sequence>
<evidence type="ECO:0000259" key="1">
    <source>
        <dbReference type="Pfam" id="PF08349"/>
    </source>
</evidence>
<name>A0A558D9V3_9GAMM</name>
<comment type="caution">
    <text evidence="2">The sequence shown here is derived from an EMBL/GenBank/DDBJ whole genome shotgun (WGS) entry which is preliminary data.</text>
</comment>
<dbReference type="InterPro" id="IPR007553">
    <property type="entry name" value="2-thiour_desulf"/>
</dbReference>
<dbReference type="PIRSF" id="PIRSF037004">
    <property type="entry name" value="UCP037004"/>
    <property type="match status" value="1"/>
</dbReference>
<dbReference type="Pfam" id="PF04463">
    <property type="entry name" value="2-thiour_desulf"/>
    <property type="match status" value="1"/>
</dbReference>
<dbReference type="InterPro" id="IPR013560">
    <property type="entry name" value="DUF1722"/>
</dbReference>
<gene>
    <name evidence="2" type="ORF">FHK82_05405</name>
</gene>
<dbReference type="Proteomes" id="UP000317355">
    <property type="component" value="Unassembled WGS sequence"/>
</dbReference>
<dbReference type="InterPro" id="IPR017087">
    <property type="entry name" value="UCP037004"/>
</dbReference>
<feature type="domain" description="DUF1722" evidence="1">
    <location>
        <begin position="196"/>
        <end position="312"/>
    </location>
</feature>
<dbReference type="Pfam" id="PF08349">
    <property type="entry name" value="DUF1722"/>
    <property type="match status" value="1"/>
</dbReference>